<organism evidence="1 2">
    <name type="scientific">Candidatus Competibacter denitrificans Run_A_D11</name>
    <dbReference type="NCBI Taxonomy" id="1400863"/>
    <lineage>
        <taxon>Bacteria</taxon>
        <taxon>Pseudomonadati</taxon>
        <taxon>Pseudomonadota</taxon>
        <taxon>Gammaproteobacteria</taxon>
        <taxon>Candidatus Competibacteraceae</taxon>
        <taxon>Candidatus Competibacter</taxon>
    </lineage>
</organism>
<dbReference type="AlphaFoldDB" id="W6M9I8"/>
<name>W6M9I8_9GAMM</name>
<evidence type="ECO:0000313" key="1">
    <source>
        <dbReference type="EMBL" id="CDI03269.1"/>
    </source>
</evidence>
<evidence type="ECO:0000313" key="2">
    <source>
        <dbReference type="Proteomes" id="UP000035760"/>
    </source>
</evidence>
<comment type="caution">
    <text evidence="1">The sequence shown here is derived from an EMBL/GenBank/DDBJ whole genome shotgun (WGS) entry which is preliminary data.</text>
</comment>
<sequence>MAISLLKALTAARQSDGAAAVLMIIYGKTKILREYPTLRKESALRKYAGILLLRVRGNKMIAVN</sequence>
<protein>
    <submittedName>
        <fullName evidence="1">Uncharacterized protein</fullName>
    </submittedName>
</protein>
<reference evidence="1" key="2">
    <citation type="submission" date="2014-03" db="EMBL/GenBank/DDBJ databases">
        <title>Candidatus Competibacter-lineage genomes retrieved from metagenomes reveal functional metabolic diversity.</title>
        <authorList>
            <person name="McIlroy S.J."/>
            <person name="Albertsen M."/>
            <person name="Andresen E.K."/>
            <person name="Saunders A.M."/>
            <person name="Kristiansen R."/>
            <person name="Stokholm-Bjerregaard M."/>
            <person name="Nielsen K.L."/>
            <person name="Nielsen P.H."/>
        </authorList>
    </citation>
    <scope>NUCLEOTIDE SEQUENCE</scope>
    <source>
        <strain evidence="1">Run_A_D11</strain>
    </source>
</reference>
<proteinExistence type="predicted"/>
<reference evidence="1" key="1">
    <citation type="submission" date="2013-07" db="EMBL/GenBank/DDBJ databases">
        <authorList>
            <person name="McIlroy S."/>
        </authorList>
    </citation>
    <scope>NUCLEOTIDE SEQUENCE [LARGE SCALE GENOMIC DNA]</scope>
    <source>
        <strain evidence="1">Run_A_D11</strain>
    </source>
</reference>
<gene>
    <name evidence="1" type="ORF">BN873_470011</name>
</gene>
<dbReference type="STRING" id="1400863.BN873_470011"/>
<dbReference type="RefSeq" id="WP_048673890.1">
    <property type="nucleotide sequence ID" value="NZ_CBTJ020000055.1"/>
</dbReference>
<dbReference type="EMBL" id="CBTJ020000055">
    <property type="protein sequence ID" value="CDI03269.1"/>
    <property type="molecule type" value="Genomic_DNA"/>
</dbReference>
<accession>W6M9I8</accession>
<keyword evidence="2" id="KW-1185">Reference proteome</keyword>
<dbReference type="Proteomes" id="UP000035760">
    <property type="component" value="Unassembled WGS sequence"/>
</dbReference>